<dbReference type="SUPFAM" id="SSF103088">
    <property type="entry name" value="OmpA-like"/>
    <property type="match status" value="1"/>
</dbReference>
<keyword evidence="7" id="KW-0969">Cilium</keyword>
<dbReference type="GO" id="GO:0009279">
    <property type="term" value="C:cell outer membrane"/>
    <property type="evidence" value="ECO:0007669"/>
    <property type="project" value="UniProtKB-SubCell"/>
</dbReference>
<name>A0A444VKK7_9FLAO</name>
<gene>
    <name evidence="7" type="ORF">DN53_13960</name>
</gene>
<dbReference type="PROSITE" id="PS50005">
    <property type="entry name" value="TPR"/>
    <property type="match status" value="1"/>
</dbReference>
<comment type="caution">
    <text evidence="7">The sequence shown here is derived from an EMBL/GenBank/DDBJ whole genome shotgun (WGS) entry which is preliminary data.</text>
</comment>
<dbReference type="SUPFAM" id="SSF49464">
    <property type="entry name" value="Carboxypeptidase regulatory domain-like"/>
    <property type="match status" value="1"/>
</dbReference>
<evidence type="ECO:0000313" key="7">
    <source>
        <dbReference type="EMBL" id="RYC51306.1"/>
    </source>
</evidence>
<evidence type="ECO:0000259" key="6">
    <source>
        <dbReference type="PROSITE" id="PS51123"/>
    </source>
</evidence>
<keyword evidence="4" id="KW-0802">TPR repeat</keyword>
<proteinExistence type="predicted"/>
<feature type="domain" description="OmpA-like" evidence="6">
    <location>
        <begin position="524"/>
        <end position="644"/>
    </location>
</feature>
<evidence type="ECO:0000256" key="4">
    <source>
        <dbReference type="PROSITE-ProRule" id="PRU00339"/>
    </source>
</evidence>
<evidence type="ECO:0000313" key="8">
    <source>
        <dbReference type="Proteomes" id="UP000290261"/>
    </source>
</evidence>
<keyword evidence="3" id="KW-0998">Cell outer membrane</keyword>
<keyword evidence="2 5" id="KW-0472">Membrane</keyword>
<sequence>MNHKTILGILCIIFTISISYPQKSVIKKANEDFDSYYFIDAREIYLKIVDDGYESPQVLKKLGDTYYFNSEYTEAAEWYKKLMEKFPNDVDPIYYYRAAQSFKSIGDYQTSKKMMGTYASLSSNTEIAKNFMEGYAKLDSLVGIKSSTYEVANITGLLTSSDFSPAFYGDKVVFASSSGKTEGDKIHNWTGLPYLDLFEAEVDEDWRLSHPKPLEGDINTPYHESNAVFTKDGKTVYFTRNNYFKGRKRKSRQKLVSLKIYQATKMDDGSWKNITELPFNSDSHSVAHPALSPNEKRLYFSSDMEGTHGESDIWYVDILGNGSFGTPVNLGPKINTETREGFPFIGKNNNLYFSSDGHLGLGGLDIFVVSLESQGEFEEVTNLKQPINSNKDDFGFILNEEKKIGYLASNRDGDAGSSSDDIYRVWESCGITIIQGAISDSKTGRPLNGATVTLLNKNNNIVAETTTDSSGNYIFKGIVDCSKEYTVHAEYKDYSPNQKSTVTPRGSHTEQMDIELTPPECPIDDLGCRLTLQPIYFDYGKSRIRPDAEVELAKILEAMKQYPELSIHIESHTDSRSSSRFNLNLSERRAQSTLEWLVKQGINRNRLSAKGYGETQLLNNCSNGVRCSEEEHQLNRRSMFIIKD</sequence>
<evidence type="ECO:0000256" key="5">
    <source>
        <dbReference type="PROSITE-ProRule" id="PRU00473"/>
    </source>
</evidence>
<reference evidence="7 8" key="1">
    <citation type="submission" date="2014-04" db="EMBL/GenBank/DDBJ databases">
        <title>Whole genome of Muricauda olearia.</title>
        <authorList>
            <person name="Zhang X.-H."/>
            <person name="Tang K."/>
        </authorList>
    </citation>
    <scope>NUCLEOTIDE SEQUENCE [LARGE SCALE GENOMIC DNA]</scope>
    <source>
        <strain evidence="7 8">Th120</strain>
    </source>
</reference>
<dbReference type="Gene3D" id="3.30.1330.60">
    <property type="entry name" value="OmpA-like domain"/>
    <property type="match status" value="1"/>
</dbReference>
<dbReference type="InterPro" id="IPR006665">
    <property type="entry name" value="OmpA-like"/>
</dbReference>
<dbReference type="InterPro" id="IPR011042">
    <property type="entry name" value="6-blade_b-propeller_TolB-like"/>
</dbReference>
<keyword evidence="8" id="KW-1185">Reference proteome</keyword>
<evidence type="ECO:0000256" key="3">
    <source>
        <dbReference type="ARBA" id="ARBA00023237"/>
    </source>
</evidence>
<dbReference type="InterPro" id="IPR011659">
    <property type="entry name" value="WD40"/>
</dbReference>
<keyword evidence="7" id="KW-0282">Flagellum</keyword>
<dbReference type="InterPro" id="IPR008969">
    <property type="entry name" value="CarboxyPept-like_regulatory"/>
</dbReference>
<feature type="repeat" description="TPR" evidence="4">
    <location>
        <begin position="56"/>
        <end position="89"/>
    </location>
</feature>
<accession>A0A444VKK7</accession>
<organism evidence="7 8">
    <name type="scientific">Flagellimonas olearia</name>
    <dbReference type="NCBI Taxonomy" id="552546"/>
    <lineage>
        <taxon>Bacteria</taxon>
        <taxon>Pseudomonadati</taxon>
        <taxon>Bacteroidota</taxon>
        <taxon>Flavobacteriia</taxon>
        <taxon>Flavobacteriales</taxon>
        <taxon>Flavobacteriaceae</taxon>
        <taxon>Flagellimonas</taxon>
    </lineage>
</organism>
<dbReference type="InterPro" id="IPR050330">
    <property type="entry name" value="Bact_OuterMem_StrucFunc"/>
</dbReference>
<protein>
    <submittedName>
        <fullName evidence="7">Flagellar motor protein MotB</fullName>
    </submittedName>
</protein>
<dbReference type="Gene3D" id="1.25.40.10">
    <property type="entry name" value="Tetratricopeptide repeat domain"/>
    <property type="match status" value="1"/>
</dbReference>
<dbReference type="InterPro" id="IPR011990">
    <property type="entry name" value="TPR-like_helical_dom_sf"/>
</dbReference>
<dbReference type="SUPFAM" id="SSF48452">
    <property type="entry name" value="TPR-like"/>
    <property type="match status" value="1"/>
</dbReference>
<evidence type="ECO:0000256" key="1">
    <source>
        <dbReference type="ARBA" id="ARBA00004442"/>
    </source>
</evidence>
<dbReference type="Pfam" id="PF07676">
    <property type="entry name" value="PD40"/>
    <property type="match status" value="3"/>
</dbReference>
<dbReference type="Pfam" id="PF13620">
    <property type="entry name" value="CarboxypepD_reg"/>
    <property type="match status" value="1"/>
</dbReference>
<dbReference type="AlphaFoldDB" id="A0A444VKK7"/>
<comment type="subcellular location">
    <subcellularLocation>
        <location evidence="1">Cell outer membrane</location>
    </subcellularLocation>
</comment>
<dbReference type="Gene3D" id="2.120.10.30">
    <property type="entry name" value="TolB, C-terminal domain"/>
    <property type="match status" value="1"/>
</dbReference>
<keyword evidence="7" id="KW-0966">Cell projection</keyword>
<dbReference type="InterPro" id="IPR006664">
    <property type="entry name" value="OMP_bac"/>
</dbReference>
<dbReference type="EMBL" id="JJMP01000006">
    <property type="protein sequence ID" value="RYC51306.1"/>
    <property type="molecule type" value="Genomic_DNA"/>
</dbReference>
<dbReference type="PANTHER" id="PTHR30329:SF21">
    <property type="entry name" value="LIPOPROTEIN YIAD-RELATED"/>
    <property type="match status" value="1"/>
</dbReference>
<dbReference type="PROSITE" id="PS51123">
    <property type="entry name" value="OMPA_2"/>
    <property type="match status" value="1"/>
</dbReference>
<dbReference type="RefSeq" id="WP_129654355.1">
    <property type="nucleotide sequence ID" value="NZ_ML142910.1"/>
</dbReference>
<dbReference type="Gene3D" id="2.60.40.1120">
    <property type="entry name" value="Carboxypeptidase-like, regulatory domain"/>
    <property type="match status" value="1"/>
</dbReference>
<evidence type="ECO:0000256" key="2">
    <source>
        <dbReference type="ARBA" id="ARBA00023136"/>
    </source>
</evidence>
<dbReference type="Pfam" id="PF00691">
    <property type="entry name" value="OmpA"/>
    <property type="match status" value="1"/>
</dbReference>
<dbReference type="PRINTS" id="PR01021">
    <property type="entry name" value="OMPADOMAIN"/>
</dbReference>
<dbReference type="PANTHER" id="PTHR30329">
    <property type="entry name" value="STATOR ELEMENT OF FLAGELLAR MOTOR COMPLEX"/>
    <property type="match status" value="1"/>
</dbReference>
<dbReference type="InterPro" id="IPR019734">
    <property type="entry name" value="TPR_rpt"/>
</dbReference>
<dbReference type="CDD" id="cd07185">
    <property type="entry name" value="OmpA_C-like"/>
    <property type="match status" value="1"/>
</dbReference>
<dbReference type="Proteomes" id="UP000290261">
    <property type="component" value="Unassembled WGS sequence"/>
</dbReference>
<dbReference type="SUPFAM" id="SSF82171">
    <property type="entry name" value="DPP6 N-terminal domain-like"/>
    <property type="match status" value="1"/>
</dbReference>
<dbReference type="InterPro" id="IPR036737">
    <property type="entry name" value="OmpA-like_sf"/>
</dbReference>